<keyword evidence="2" id="KW-1185">Reference proteome</keyword>
<evidence type="ECO:0000313" key="1">
    <source>
        <dbReference type="EMBL" id="WVZ23998.1"/>
    </source>
</evidence>
<name>A0AAQ3P9F9_VIGMU</name>
<accession>A0AAQ3P9F9</accession>
<organism evidence="1 2">
    <name type="scientific">Vigna mungo</name>
    <name type="common">Black gram</name>
    <name type="synonym">Phaseolus mungo</name>
    <dbReference type="NCBI Taxonomy" id="3915"/>
    <lineage>
        <taxon>Eukaryota</taxon>
        <taxon>Viridiplantae</taxon>
        <taxon>Streptophyta</taxon>
        <taxon>Embryophyta</taxon>
        <taxon>Tracheophyta</taxon>
        <taxon>Spermatophyta</taxon>
        <taxon>Magnoliopsida</taxon>
        <taxon>eudicotyledons</taxon>
        <taxon>Gunneridae</taxon>
        <taxon>Pentapetalae</taxon>
        <taxon>rosids</taxon>
        <taxon>fabids</taxon>
        <taxon>Fabales</taxon>
        <taxon>Fabaceae</taxon>
        <taxon>Papilionoideae</taxon>
        <taxon>50 kb inversion clade</taxon>
        <taxon>NPAAA clade</taxon>
        <taxon>indigoferoid/millettioid clade</taxon>
        <taxon>Phaseoleae</taxon>
        <taxon>Vigna</taxon>
    </lineage>
</organism>
<dbReference type="Proteomes" id="UP001374535">
    <property type="component" value="Chromosome 1"/>
</dbReference>
<reference evidence="1 2" key="1">
    <citation type="journal article" date="2023" name="Life. Sci Alliance">
        <title>Evolutionary insights into 3D genome organization and epigenetic landscape of Vigna mungo.</title>
        <authorList>
            <person name="Junaid A."/>
            <person name="Singh B."/>
            <person name="Bhatia S."/>
        </authorList>
    </citation>
    <scope>NUCLEOTIDE SEQUENCE [LARGE SCALE GENOMIC DNA]</scope>
    <source>
        <strain evidence="1">Urdbean</strain>
    </source>
</reference>
<evidence type="ECO:0000313" key="2">
    <source>
        <dbReference type="Proteomes" id="UP001374535"/>
    </source>
</evidence>
<protein>
    <submittedName>
        <fullName evidence="1">Uncharacterized protein</fullName>
    </submittedName>
</protein>
<proteinExistence type="predicted"/>
<sequence length="109" mass="12427">MIQNINKTVDPSATICTKELMFSSFMVLDLCAACQLTLLIPDKTELPRIRVIHWLKRNIFGNKCSPCILFQCEDEINNDPQTSVNTLLPKQTTIEAEFVHIYGLEILQT</sequence>
<dbReference type="AlphaFoldDB" id="A0AAQ3P9F9"/>
<gene>
    <name evidence="1" type="ORF">V8G54_002542</name>
</gene>
<dbReference type="EMBL" id="CP144700">
    <property type="protein sequence ID" value="WVZ23998.1"/>
    <property type="molecule type" value="Genomic_DNA"/>
</dbReference>